<evidence type="ECO:0000313" key="4">
    <source>
        <dbReference type="Proteomes" id="UP001163203"/>
    </source>
</evidence>
<protein>
    <recommendedName>
        <fullName evidence="5">YfhO family protein</fullName>
    </recommendedName>
</protein>
<sequence length="744" mass="79584">MAAPSTAAGAAGDSERRRAATTSSPQRRGRGVLTAAVVCVTVAVLAQLPLVGNRVFYYWDDSSSQFLPMWYRLGQDLAHGHWPPLLAPESWMGGNIAAEALFGTYNPVNLANYLLTAALPDLAVAAALIKTEFLVLLALGTYLLCREYGALRHASAAMAIALPFAGMTLYFDASAWAAGLMAFTYTPYVWWAVRRAASGRLNPLWAFLIGALAVTCGNPYGLLGVGVVVIALLAEFAVRRQWPAWRLTLVLGVLIGLVAPLVYLPLLGTAPVTWREIGTVNSGFLTLSASDVLGSSSPTLLPPTRIFTGFGTAVPAAYFAWFTLPLLPWLDFRVLKPRLRLLTGAFVVAGVYLLLTLGPSNLWMFRWPFRLAEYCYLGFAVPLAILLSTRLLTTHFRVRAAGSAAILLAGAYLAWAASPQRWAAHLGALCLVAALTAAALWAHERGRNHFTGALAAGTAAVLGLQLGLFPANVNLTQFRFPHSVQDLKSRFAGRYTGETFQIASIDVARDTVGLHPGGAWRDFLFGNAYLPAGVDSVVSYSGMGFKDFSDTFCFNNSGSACPDAYSALWRPTGFGEASLADLMRVETVVVQDALVPGVSARPGWHVAEKDGVATVLRRDHPVPWPAGRLGWASPDLLVLTDRSGGRQETLSVTSRGDGPRQLVFARLAWPGYRAELNGKELPVTTGPAGLVVVRLPAGSPGGQVTLHWTPPGLLTGFVFAAVGALGALLLGAWSAGLLFRRRED</sequence>
<keyword evidence="4" id="KW-1185">Reference proteome</keyword>
<dbReference type="Proteomes" id="UP001163203">
    <property type="component" value="Chromosome"/>
</dbReference>
<feature type="transmembrane region" description="Helical" evidence="2">
    <location>
        <begin position="396"/>
        <end position="416"/>
    </location>
</feature>
<feature type="transmembrane region" description="Helical" evidence="2">
    <location>
        <begin position="339"/>
        <end position="359"/>
    </location>
</feature>
<feature type="region of interest" description="Disordered" evidence="1">
    <location>
        <begin position="1"/>
        <end position="27"/>
    </location>
</feature>
<feature type="compositionally biased region" description="Low complexity" evidence="1">
    <location>
        <begin position="1"/>
        <end position="11"/>
    </location>
</feature>
<feature type="transmembrane region" description="Helical" evidence="2">
    <location>
        <begin position="449"/>
        <end position="469"/>
    </location>
</feature>
<evidence type="ECO:0000256" key="1">
    <source>
        <dbReference type="SAM" id="MobiDB-lite"/>
    </source>
</evidence>
<proteinExistence type="predicted"/>
<evidence type="ECO:0000256" key="2">
    <source>
        <dbReference type="SAM" id="Phobius"/>
    </source>
</evidence>
<name>A0ABY7B6Z4_9PSEU</name>
<evidence type="ECO:0000313" key="3">
    <source>
        <dbReference type="EMBL" id="WAL66646.1"/>
    </source>
</evidence>
<keyword evidence="2" id="KW-1133">Transmembrane helix</keyword>
<feature type="transmembrane region" description="Helical" evidence="2">
    <location>
        <begin position="205"/>
        <end position="233"/>
    </location>
</feature>
<feature type="transmembrane region" description="Helical" evidence="2">
    <location>
        <begin position="306"/>
        <end position="327"/>
    </location>
</feature>
<feature type="transmembrane region" description="Helical" evidence="2">
    <location>
        <begin position="157"/>
        <end position="185"/>
    </location>
</feature>
<organism evidence="3 4">
    <name type="scientific">Amycolatopsis cynarae</name>
    <dbReference type="NCBI Taxonomy" id="2995223"/>
    <lineage>
        <taxon>Bacteria</taxon>
        <taxon>Bacillati</taxon>
        <taxon>Actinomycetota</taxon>
        <taxon>Actinomycetes</taxon>
        <taxon>Pseudonocardiales</taxon>
        <taxon>Pseudonocardiaceae</taxon>
        <taxon>Amycolatopsis</taxon>
    </lineage>
</organism>
<dbReference type="EMBL" id="CP113836">
    <property type="protein sequence ID" value="WAL66646.1"/>
    <property type="molecule type" value="Genomic_DNA"/>
</dbReference>
<dbReference type="RefSeq" id="WP_268756778.1">
    <property type="nucleotide sequence ID" value="NZ_CP113836.1"/>
</dbReference>
<feature type="transmembrane region" description="Helical" evidence="2">
    <location>
        <begin position="245"/>
        <end position="266"/>
    </location>
</feature>
<feature type="transmembrane region" description="Helical" evidence="2">
    <location>
        <begin position="32"/>
        <end position="52"/>
    </location>
</feature>
<feature type="transmembrane region" description="Helical" evidence="2">
    <location>
        <begin position="122"/>
        <end position="145"/>
    </location>
</feature>
<feature type="transmembrane region" description="Helical" evidence="2">
    <location>
        <begin position="422"/>
        <end position="442"/>
    </location>
</feature>
<feature type="transmembrane region" description="Helical" evidence="2">
    <location>
        <begin position="371"/>
        <end position="389"/>
    </location>
</feature>
<keyword evidence="2" id="KW-0472">Membrane</keyword>
<feature type="transmembrane region" description="Helical" evidence="2">
    <location>
        <begin position="713"/>
        <end position="739"/>
    </location>
</feature>
<accession>A0ABY7B6Z4</accession>
<gene>
    <name evidence="3" type="ORF">ORV05_02175</name>
</gene>
<reference evidence="3" key="1">
    <citation type="submission" date="2022-11" db="EMBL/GenBank/DDBJ databases">
        <authorList>
            <person name="Mo P."/>
        </authorList>
    </citation>
    <scope>NUCLEOTIDE SEQUENCE</scope>
    <source>
        <strain evidence="3">HUAS 11-8</strain>
    </source>
</reference>
<evidence type="ECO:0008006" key="5">
    <source>
        <dbReference type="Google" id="ProtNLM"/>
    </source>
</evidence>
<keyword evidence="2" id="KW-0812">Transmembrane</keyword>